<gene>
    <name evidence="1" type="ORF">QAD02_011906</name>
</gene>
<evidence type="ECO:0000313" key="1">
    <source>
        <dbReference type="EMBL" id="KAJ8676120.1"/>
    </source>
</evidence>
<accession>A0ACC2NXU2</accession>
<name>A0ACC2NXU2_9HYME</name>
<keyword evidence="2" id="KW-1185">Reference proteome</keyword>
<comment type="caution">
    <text evidence="1">The sequence shown here is derived from an EMBL/GenBank/DDBJ whole genome shotgun (WGS) entry which is preliminary data.</text>
</comment>
<protein>
    <submittedName>
        <fullName evidence="1">Uncharacterized protein</fullName>
    </submittedName>
</protein>
<organism evidence="1 2">
    <name type="scientific">Eretmocerus hayati</name>
    <dbReference type="NCBI Taxonomy" id="131215"/>
    <lineage>
        <taxon>Eukaryota</taxon>
        <taxon>Metazoa</taxon>
        <taxon>Ecdysozoa</taxon>
        <taxon>Arthropoda</taxon>
        <taxon>Hexapoda</taxon>
        <taxon>Insecta</taxon>
        <taxon>Pterygota</taxon>
        <taxon>Neoptera</taxon>
        <taxon>Endopterygota</taxon>
        <taxon>Hymenoptera</taxon>
        <taxon>Apocrita</taxon>
        <taxon>Proctotrupomorpha</taxon>
        <taxon>Chalcidoidea</taxon>
        <taxon>Aphelinidae</taxon>
        <taxon>Aphelininae</taxon>
        <taxon>Eretmocerus</taxon>
    </lineage>
</organism>
<dbReference type="EMBL" id="CM056742">
    <property type="protein sequence ID" value="KAJ8676120.1"/>
    <property type="molecule type" value="Genomic_DNA"/>
</dbReference>
<proteinExistence type="predicted"/>
<reference evidence="1" key="1">
    <citation type="submission" date="2023-04" db="EMBL/GenBank/DDBJ databases">
        <title>A chromosome-level genome assembly of the parasitoid wasp Eretmocerus hayati.</title>
        <authorList>
            <person name="Zhong Y."/>
            <person name="Liu S."/>
            <person name="Liu Y."/>
        </authorList>
    </citation>
    <scope>NUCLEOTIDE SEQUENCE</scope>
    <source>
        <strain evidence="1">ZJU_SS_LIU_2023</strain>
    </source>
</reference>
<evidence type="ECO:0000313" key="2">
    <source>
        <dbReference type="Proteomes" id="UP001239111"/>
    </source>
</evidence>
<sequence length="280" mass="31572">MKTDNLYICQDHFLDEDYRSAEKITLNINVVPKFLGDCTDPLPLATASSDHNVDHVMSSCEGSQMQDTVTDHVLQSNDSLNSHHNVATPNSDIGNISPDFQNVNLNVSHHDDPIRNLEYDNFSILSQNVCEGSIIIYGIVSLDEGLNPQAICDENVHQSDENSALPGELNASRSPVHGSSPHLNSSYRQTPNRLSKQPRYARSRTNTKKKGARRNLMTSLNMSRDQMTPRKRVIYDYHRKAIQTISKLKKKAAEKENEIEELRGSWADGVLDEVERERSE</sequence>
<dbReference type="Proteomes" id="UP001239111">
    <property type="component" value="Chromosome 2"/>
</dbReference>